<keyword evidence="2" id="KW-1185">Reference proteome</keyword>
<accession>A0A1I1AEW5</accession>
<gene>
    <name evidence="1" type="ORF">SAMN05216249_12611</name>
</gene>
<dbReference type="InterPro" id="IPR014942">
    <property type="entry name" value="AbiEii"/>
</dbReference>
<dbReference type="Gene3D" id="3.10.450.620">
    <property type="entry name" value="JHP933, nucleotidyltransferase-like core domain"/>
    <property type="match status" value="1"/>
</dbReference>
<dbReference type="Proteomes" id="UP000198838">
    <property type="component" value="Unassembled WGS sequence"/>
</dbReference>
<dbReference type="GO" id="GO:0016740">
    <property type="term" value="F:transferase activity"/>
    <property type="evidence" value="ECO:0007669"/>
    <property type="project" value="UniProtKB-KW"/>
</dbReference>
<dbReference type="STRING" id="1120918.SAMN05216249_12611"/>
<dbReference type="EMBL" id="FOJY01000026">
    <property type="protein sequence ID" value="SFB36534.1"/>
    <property type="molecule type" value="Genomic_DNA"/>
</dbReference>
<evidence type="ECO:0000313" key="2">
    <source>
        <dbReference type="Proteomes" id="UP000198838"/>
    </source>
</evidence>
<dbReference type="RefSeq" id="WP_092874598.1">
    <property type="nucleotide sequence ID" value="NZ_FOJY01000026.1"/>
</dbReference>
<evidence type="ECO:0000313" key="1">
    <source>
        <dbReference type="EMBL" id="SFB36534.1"/>
    </source>
</evidence>
<keyword evidence="1" id="KW-0808">Transferase</keyword>
<dbReference type="Pfam" id="PF08843">
    <property type="entry name" value="AbiEii"/>
    <property type="match status" value="1"/>
</dbReference>
<name>A0A1I1AEW5_9FIRM</name>
<dbReference type="AlphaFoldDB" id="A0A1I1AEW5"/>
<protein>
    <submittedName>
        <fullName evidence="1">Nucleotidyl transferase AbiEii toxin, Type IV TA system</fullName>
    </submittedName>
</protein>
<organism evidence="1 2">
    <name type="scientific">Acetitomaculum ruminis DSM 5522</name>
    <dbReference type="NCBI Taxonomy" id="1120918"/>
    <lineage>
        <taxon>Bacteria</taxon>
        <taxon>Bacillati</taxon>
        <taxon>Bacillota</taxon>
        <taxon>Clostridia</taxon>
        <taxon>Lachnospirales</taxon>
        <taxon>Lachnospiraceae</taxon>
        <taxon>Acetitomaculum</taxon>
    </lineage>
</organism>
<proteinExistence type="predicted"/>
<sequence>MKTPEQLKGAIRNIAKEKDLHAQEVLQIFMFERILERLSLSPYKKNFVLKGGLLISSMIGISERTTMDMDTTVRGIDMDEENIEKIVKEIFDINTGDGIIFRFEKIEPIREDDDYNNFRVHFVAEYGKIKNKMKIDITTGDEITPAAIEYSFHTMFDEKDIDVYAYTLETILAEKYETVIRRGIGNTRSRDFYDLYVLFHLYRDSINPAHFKLAVEHTAKKRGSFDLLKKYESICADVKAEESLANDWSNYIADETYAARLSFDEVVDNAVVVGKYLENIPENN</sequence>
<dbReference type="OrthoDB" id="9808443at2"/>
<reference evidence="1 2" key="1">
    <citation type="submission" date="2016-10" db="EMBL/GenBank/DDBJ databases">
        <authorList>
            <person name="de Groot N.N."/>
        </authorList>
    </citation>
    <scope>NUCLEOTIDE SEQUENCE [LARGE SCALE GENOMIC DNA]</scope>
    <source>
        <strain evidence="1 2">DSM 5522</strain>
    </source>
</reference>